<evidence type="ECO:0008006" key="5">
    <source>
        <dbReference type="Google" id="ProtNLM"/>
    </source>
</evidence>
<organism evidence="3 4">
    <name type="scientific">Streptomyces caelestis</name>
    <dbReference type="NCBI Taxonomy" id="36816"/>
    <lineage>
        <taxon>Bacteria</taxon>
        <taxon>Bacillati</taxon>
        <taxon>Actinomycetota</taxon>
        <taxon>Actinomycetes</taxon>
        <taxon>Kitasatosporales</taxon>
        <taxon>Streptomycetaceae</taxon>
        <taxon>Streptomyces</taxon>
    </lineage>
</organism>
<keyword evidence="4" id="KW-1185">Reference proteome</keyword>
<evidence type="ECO:0000313" key="4">
    <source>
        <dbReference type="Proteomes" id="UP000037773"/>
    </source>
</evidence>
<gene>
    <name evidence="3" type="ORF">ADK41_22805</name>
</gene>
<dbReference type="Pfam" id="PF19797">
    <property type="entry name" value="DUF6281"/>
    <property type="match status" value="1"/>
</dbReference>
<dbReference type="EMBL" id="LGCN01000207">
    <property type="protein sequence ID" value="KOT36389.1"/>
    <property type="molecule type" value="Genomic_DNA"/>
</dbReference>
<proteinExistence type="predicted"/>
<reference evidence="3 4" key="1">
    <citation type="submission" date="2015-07" db="EMBL/GenBank/DDBJ databases">
        <authorList>
            <person name="Noorani M."/>
        </authorList>
    </citation>
    <scope>NUCLEOTIDE SEQUENCE [LARGE SCALE GENOMIC DNA]</scope>
    <source>
        <strain evidence="3 4">NRRL B-24567</strain>
    </source>
</reference>
<sequence>MRRSGRTEGLLLVAAVLMSAVACTSESGGDGGGEQAAACAYRVRYQDRTYRDVAGVRFTAGEELGSATLPPCDDTGGRDDTGQAGETTTVHRVDGIPPEVAVAVGNGPGDTTFVAAYSGGELPPEVRKLIDGS</sequence>
<feature type="signal peptide" evidence="2">
    <location>
        <begin position="1"/>
        <end position="22"/>
    </location>
</feature>
<dbReference type="Proteomes" id="UP000037773">
    <property type="component" value="Unassembled WGS sequence"/>
</dbReference>
<dbReference type="PATRIC" id="fig|36816.3.peg.4934"/>
<evidence type="ECO:0000256" key="2">
    <source>
        <dbReference type="SAM" id="SignalP"/>
    </source>
</evidence>
<dbReference type="RefSeq" id="WP_030829582.1">
    <property type="nucleotide sequence ID" value="NZ_JBFBKA010000012.1"/>
</dbReference>
<dbReference type="AlphaFoldDB" id="A0A0M9X7H7"/>
<keyword evidence="2" id="KW-0732">Signal</keyword>
<name>A0A0M9X7H7_9ACTN</name>
<evidence type="ECO:0000313" key="3">
    <source>
        <dbReference type="EMBL" id="KOT36389.1"/>
    </source>
</evidence>
<feature type="region of interest" description="Disordered" evidence="1">
    <location>
        <begin position="64"/>
        <end position="87"/>
    </location>
</feature>
<evidence type="ECO:0000256" key="1">
    <source>
        <dbReference type="SAM" id="MobiDB-lite"/>
    </source>
</evidence>
<dbReference type="InterPro" id="IPR046248">
    <property type="entry name" value="DUF6281"/>
</dbReference>
<protein>
    <recommendedName>
        <fullName evidence="5">Lipoprotein</fullName>
    </recommendedName>
</protein>
<dbReference type="OrthoDB" id="4254592at2"/>
<accession>A0A0M9X7H7</accession>
<dbReference type="PROSITE" id="PS51257">
    <property type="entry name" value="PROKAR_LIPOPROTEIN"/>
    <property type="match status" value="1"/>
</dbReference>
<comment type="caution">
    <text evidence="3">The sequence shown here is derived from an EMBL/GenBank/DDBJ whole genome shotgun (WGS) entry which is preliminary data.</text>
</comment>
<feature type="chain" id="PRO_5039550347" description="Lipoprotein" evidence="2">
    <location>
        <begin position="23"/>
        <end position="133"/>
    </location>
</feature>